<evidence type="ECO:0000313" key="3">
    <source>
        <dbReference type="EMBL" id="MDT6989769.1"/>
    </source>
</evidence>
<dbReference type="GO" id="GO:0009055">
    <property type="term" value="F:electron transfer activity"/>
    <property type="evidence" value="ECO:0007669"/>
    <property type="project" value="InterPro"/>
</dbReference>
<dbReference type="GO" id="GO:0050660">
    <property type="term" value="F:flavin adenine dinucleotide binding"/>
    <property type="evidence" value="ECO:0007669"/>
    <property type="project" value="InterPro"/>
</dbReference>
<dbReference type="PIRSF" id="PIRSF000089">
    <property type="entry name" value="Electra_flavoP_a"/>
    <property type="match status" value="1"/>
</dbReference>
<feature type="domain" description="Electron transfer flavoprotein alpha/beta-subunit N-terminal" evidence="2">
    <location>
        <begin position="34"/>
        <end position="178"/>
    </location>
</feature>
<protein>
    <submittedName>
        <fullName evidence="3">Electron transfer flavoprotein subunit alpha/FixB family protein</fullName>
    </submittedName>
</protein>
<dbReference type="PANTHER" id="PTHR43153">
    <property type="entry name" value="ELECTRON TRANSFER FLAVOPROTEIN ALPHA"/>
    <property type="match status" value="1"/>
</dbReference>
<organism evidence="3 4">
    <name type="scientific">Lactiplantibacillus pentosus</name>
    <name type="common">Lactobacillus pentosus</name>
    <dbReference type="NCBI Taxonomy" id="1589"/>
    <lineage>
        <taxon>Bacteria</taxon>
        <taxon>Bacillati</taxon>
        <taxon>Bacillota</taxon>
        <taxon>Bacilli</taxon>
        <taxon>Lactobacillales</taxon>
        <taxon>Lactobacillaceae</taxon>
        <taxon>Lactiplantibacillus</taxon>
    </lineage>
</organism>
<dbReference type="Pfam" id="PF01012">
    <property type="entry name" value="ETF"/>
    <property type="match status" value="1"/>
</dbReference>
<accession>A0AAW8VUM9</accession>
<evidence type="ECO:0000259" key="2">
    <source>
        <dbReference type="Pfam" id="PF01012"/>
    </source>
</evidence>
<evidence type="ECO:0000259" key="1">
    <source>
        <dbReference type="Pfam" id="PF00766"/>
    </source>
</evidence>
<gene>
    <name evidence="3" type="ORF">RI536_06585</name>
</gene>
<dbReference type="InterPro" id="IPR014731">
    <property type="entry name" value="ETF_asu_C"/>
</dbReference>
<dbReference type="PANTHER" id="PTHR43153:SF1">
    <property type="entry name" value="ELECTRON TRANSFER FLAVOPROTEIN SUBUNIT ALPHA, MITOCHONDRIAL"/>
    <property type="match status" value="1"/>
</dbReference>
<proteinExistence type="predicted"/>
<evidence type="ECO:0000313" key="4">
    <source>
        <dbReference type="Proteomes" id="UP001267003"/>
    </source>
</evidence>
<comment type="caution">
    <text evidence="3">The sequence shown here is derived from an EMBL/GenBank/DDBJ whole genome shotgun (WGS) entry which is preliminary data.</text>
</comment>
<feature type="domain" description="Electron transfer flavoprotein alpha subunit C-terminal" evidence="1">
    <location>
        <begin position="199"/>
        <end position="277"/>
    </location>
</feature>
<dbReference type="InterPro" id="IPR014730">
    <property type="entry name" value="ETF_a/b_N"/>
</dbReference>
<dbReference type="Pfam" id="PF00766">
    <property type="entry name" value="ETF_alpha"/>
    <property type="match status" value="1"/>
</dbReference>
<dbReference type="EMBL" id="JAVLAQ010000001">
    <property type="protein sequence ID" value="MDT6989769.1"/>
    <property type="molecule type" value="Genomic_DNA"/>
</dbReference>
<dbReference type="RefSeq" id="WP_216768679.1">
    <property type="nucleotide sequence ID" value="NZ_CP115741.1"/>
</dbReference>
<sequence>MSNESVYLVLLAGEDNQEDNLKLIQFAQHNFKAQPIKAVVLAQNSQDMVAIYDGVGLGELDFLTYAQFTKINVQQTAATISTFLAGQEHGFVLFNNDIGTSSIAKQVAAKLHEPLVTDVEKIVTADDSYSLEKRIYGGELLKHIAVPTNGQALMTCEVGHIAVAAKIGESTPVNEHVLSDVAPSDNTTYQPFEQVVDALTDAKVVVAGGKGMQGPEGFQLLQDLANQLHGSLGATRVAVEAGWVEADKMIGQTGKVVKPDVYIAAGISGALQHTVGMDQSKFIIAINNDPNAEIFKLADLGIVGDADEVVKQLISVLKAPVAS</sequence>
<dbReference type="GO" id="GO:0033539">
    <property type="term" value="P:fatty acid beta-oxidation using acyl-CoA dehydrogenase"/>
    <property type="evidence" value="ECO:0007669"/>
    <property type="project" value="TreeGrafter"/>
</dbReference>
<dbReference type="Proteomes" id="UP001267003">
    <property type="component" value="Unassembled WGS sequence"/>
</dbReference>
<reference evidence="3" key="1">
    <citation type="submission" date="2023-08" db="EMBL/GenBank/DDBJ databases">
        <authorList>
            <person name="Page C.A."/>
            <person name="Perez-Diaz I.M."/>
        </authorList>
    </citation>
    <scope>NUCLEOTIDE SEQUENCE</scope>
    <source>
        <strain evidence="3">7.8.46</strain>
    </source>
</reference>
<name>A0AAW8VUM9_LACPE</name>
<dbReference type="InterPro" id="IPR001308">
    <property type="entry name" value="ETF_a/FixB"/>
</dbReference>
<dbReference type="AlphaFoldDB" id="A0AAW8VUM9"/>